<dbReference type="InterPro" id="IPR036866">
    <property type="entry name" value="RibonucZ/Hydroxyglut_hydro"/>
</dbReference>
<dbReference type="InterPro" id="IPR001279">
    <property type="entry name" value="Metallo-B-lactamas"/>
</dbReference>
<evidence type="ECO:0000259" key="1">
    <source>
        <dbReference type="SMART" id="SM00849"/>
    </source>
</evidence>
<gene>
    <name evidence="2" type="ORF">ATC1_11349</name>
</gene>
<dbReference type="InterPro" id="IPR045761">
    <property type="entry name" value="ODP_dom"/>
</dbReference>
<dbReference type="OrthoDB" id="9768433at2"/>
<proteinExistence type="predicted"/>
<accession>A0A0K8P9V1</accession>
<dbReference type="STRING" id="1678840.ATC1_11349"/>
<name>A0A0K8P9V1_9CHLR</name>
<keyword evidence="3" id="KW-1185">Reference proteome</keyword>
<dbReference type="Gene3D" id="3.60.15.10">
    <property type="entry name" value="Ribonuclease Z/Hydroxyacylglutathione hydrolase-like"/>
    <property type="match status" value="1"/>
</dbReference>
<dbReference type="PANTHER" id="PTHR43041">
    <property type="entry name" value="HYDROLASE, METALLO-BETA-LACTAMASE SUPERFAMILY"/>
    <property type="match status" value="1"/>
</dbReference>
<dbReference type="SMART" id="SM00849">
    <property type="entry name" value="Lactamase_B"/>
    <property type="match status" value="1"/>
</dbReference>
<feature type="domain" description="Metallo-beta-lactamase" evidence="1">
    <location>
        <begin position="32"/>
        <end position="205"/>
    </location>
</feature>
<dbReference type="Pfam" id="PF19583">
    <property type="entry name" value="ODP"/>
    <property type="match status" value="1"/>
</dbReference>
<evidence type="ECO:0000313" key="3">
    <source>
        <dbReference type="Proteomes" id="UP000053370"/>
    </source>
</evidence>
<organism evidence="2">
    <name type="scientific">Flexilinea flocculi</name>
    <dbReference type="NCBI Taxonomy" id="1678840"/>
    <lineage>
        <taxon>Bacteria</taxon>
        <taxon>Bacillati</taxon>
        <taxon>Chloroflexota</taxon>
        <taxon>Anaerolineae</taxon>
        <taxon>Anaerolineales</taxon>
        <taxon>Anaerolineaceae</taxon>
        <taxon>Flexilinea</taxon>
    </lineage>
</organism>
<dbReference type="EMBL" id="DF968179">
    <property type="protein sequence ID" value="GAP39416.1"/>
    <property type="molecule type" value="Genomic_DNA"/>
</dbReference>
<protein>
    <submittedName>
        <fullName evidence="2">Metallo-beta-lactamase superfamily</fullName>
    </submittedName>
</protein>
<reference evidence="2" key="1">
    <citation type="journal article" date="2015" name="Genome Announc.">
        <title>Draft Genome Sequence of Anaerolineae Strain TC1, a Novel Isolate from a Methanogenic Wastewater Treatment System.</title>
        <authorList>
            <person name="Matsuura N."/>
            <person name="Tourlousse D.M."/>
            <person name="Sun L."/>
            <person name="Toyonaga M."/>
            <person name="Kuroda K."/>
            <person name="Ohashi A."/>
            <person name="Cruz R."/>
            <person name="Yamaguchi T."/>
            <person name="Sekiguchi Y."/>
        </authorList>
    </citation>
    <scope>NUCLEOTIDE SEQUENCE [LARGE SCALE GENOMIC DNA]</scope>
    <source>
        <strain evidence="2">TC1</strain>
    </source>
</reference>
<dbReference type="PANTHER" id="PTHR43041:SF1">
    <property type="entry name" value="METALLO-BETA-LACTAMASE DOMAIN-CONTAINING PROTEIN"/>
    <property type="match status" value="1"/>
</dbReference>
<dbReference type="RefSeq" id="WP_062277693.1">
    <property type="nucleotide sequence ID" value="NZ_DF968179.1"/>
</dbReference>
<evidence type="ECO:0000313" key="2">
    <source>
        <dbReference type="EMBL" id="GAP39416.1"/>
    </source>
</evidence>
<dbReference type="Proteomes" id="UP000053370">
    <property type="component" value="Unassembled WGS sequence"/>
</dbReference>
<dbReference type="AlphaFoldDB" id="A0A0K8P9V1"/>
<sequence>MNKKLRSYETDPVEIADGIYWVGYSNDFSKLHCNPYLIVEADEAVLIDGGNRDDFSHVMLKILRTGIKPDQIIRLIYQHYDPDLCGSLPQMEAIINRSDLKIISHSENNVFIRYYSAKTEMLDFRDLGHHFDFKTGRRLEFYATPFCHQPGSFVTLDRQTGTLFSSDLFGSFDDQWSLFLELSDSCRQCSDINTCPIHLPVCPMKGIIQFHQRVMTSNRAAAWTMQMIDSLDIDRIAPQHGSIINSKKDIRSIIHHLQSVQAVGIDFYLDEVSR</sequence>
<dbReference type="SUPFAM" id="SSF56281">
    <property type="entry name" value="Metallo-hydrolase/oxidoreductase"/>
    <property type="match status" value="1"/>
</dbReference>